<comment type="caution">
    <text evidence="1">The sequence shown here is derived from an EMBL/GenBank/DDBJ whole genome shotgun (WGS) entry which is preliminary data.</text>
</comment>
<dbReference type="AlphaFoldDB" id="A0AAV9RHK7"/>
<organism evidence="1 2">
    <name type="scientific">Crenichthys baileyi</name>
    <name type="common">White River springfish</name>
    <dbReference type="NCBI Taxonomy" id="28760"/>
    <lineage>
        <taxon>Eukaryota</taxon>
        <taxon>Metazoa</taxon>
        <taxon>Chordata</taxon>
        <taxon>Craniata</taxon>
        <taxon>Vertebrata</taxon>
        <taxon>Euteleostomi</taxon>
        <taxon>Actinopterygii</taxon>
        <taxon>Neopterygii</taxon>
        <taxon>Teleostei</taxon>
        <taxon>Neoteleostei</taxon>
        <taxon>Acanthomorphata</taxon>
        <taxon>Ovalentaria</taxon>
        <taxon>Atherinomorphae</taxon>
        <taxon>Cyprinodontiformes</taxon>
        <taxon>Goodeidae</taxon>
        <taxon>Crenichthys</taxon>
    </lineage>
</organism>
<name>A0AAV9RHK7_9TELE</name>
<dbReference type="EMBL" id="JAHHUM010001810">
    <property type="protein sequence ID" value="KAK5608443.1"/>
    <property type="molecule type" value="Genomic_DNA"/>
</dbReference>
<gene>
    <name evidence="1" type="ORF">CRENBAI_025372</name>
</gene>
<proteinExistence type="predicted"/>
<reference evidence="1 2" key="1">
    <citation type="submission" date="2021-06" db="EMBL/GenBank/DDBJ databases">
        <authorList>
            <person name="Palmer J.M."/>
        </authorList>
    </citation>
    <scope>NUCLEOTIDE SEQUENCE [LARGE SCALE GENOMIC DNA]</scope>
    <source>
        <strain evidence="1 2">MEX-2019</strain>
        <tissue evidence="1">Muscle</tissue>
    </source>
</reference>
<sequence>MLLPSPRIGLPELACLSSLPGVLVLDSGRLSGSAVLPRSSHFLVHVLTQDQRSSVIPYGEAGCPHVPGRRKGFLKAES</sequence>
<evidence type="ECO:0000313" key="1">
    <source>
        <dbReference type="EMBL" id="KAK5608443.1"/>
    </source>
</evidence>
<protein>
    <submittedName>
        <fullName evidence="1">Uncharacterized protein</fullName>
    </submittedName>
</protein>
<accession>A0AAV9RHK7</accession>
<keyword evidence="2" id="KW-1185">Reference proteome</keyword>
<dbReference type="Proteomes" id="UP001311232">
    <property type="component" value="Unassembled WGS sequence"/>
</dbReference>
<evidence type="ECO:0000313" key="2">
    <source>
        <dbReference type="Proteomes" id="UP001311232"/>
    </source>
</evidence>